<evidence type="ECO:0000313" key="2">
    <source>
        <dbReference type="Proteomes" id="UP000593579"/>
    </source>
</evidence>
<dbReference type="AlphaFoldDB" id="A0A7J9CX89"/>
<protein>
    <submittedName>
        <fullName evidence="1">Uncharacterized protein</fullName>
    </submittedName>
</protein>
<dbReference type="EMBL" id="JABEZY010122252">
    <property type="protein sequence ID" value="MBA0753149.1"/>
    <property type="molecule type" value="Genomic_DNA"/>
</dbReference>
<gene>
    <name evidence="1" type="ORF">Gogos_020704</name>
</gene>
<dbReference type="OrthoDB" id="1876953at2759"/>
<dbReference type="Proteomes" id="UP000593579">
    <property type="component" value="Unassembled WGS sequence"/>
</dbReference>
<feature type="non-terminal residue" evidence="1">
    <location>
        <position position="54"/>
    </location>
</feature>
<comment type="caution">
    <text evidence="1">The sequence shown here is derived from an EMBL/GenBank/DDBJ whole genome shotgun (WGS) entry which is preliminary data.</text>
</comment>
<organism evidence="1 2">
    <name type="scientific">Gossypium gossypioides</name>
    <name type="common">Mexican cotton</name>
    <name type="synonym">Selera gossypioides</name>
    <dbReference type="NCBI Taxonomy" id="34282"/>
    <lineage>
        <taxon>Eukaryota</taxon>
        <taxon>Viridiplantae</taxon>
        <taxon>Streptophyta</taxon>
        <taxon>Embryophyta</taxon>
        <taxon>Tracheophyta</taxon>
        <taxon>Spermatophyta</taxon>
        <taxon>Magnoliopsida</taxon>
        <taxon>eudicotyledons</taxon>
        <taxon>Gunneridae</taxon>
        <taxon>Pentapetalae</taxon>
        <taxon>rosids</taxon>
        <taxon>malvids</taxon>
        <taxon>Malvales</taxon>
        <taxon>Malvaceae</taxon>
        <taxon>Malvoideae</taxon>
        <taxon>Gossypium</taxon>
    </lineage>
</organism>
<name>A0A7J9CX89_GOSGO</name>
<evidence type="ECO:0000313" key="1">
    <source>
        <dbReference type="EMBL" id="MBA0753149.1"/>
    </source>
</evidence>
<accession>A0A7J9CX89</accession>
<feature type="non-terminal residue" evidence="1">
    <location>
        <position position="1"/>
    </location>
</feature>
<sequence>LYGTKVEKIEKNQSFTTTDEEFLEKLSISIPLIWLPKLSKLSSRRVALWLATHV</sequence>
<proteinExistence type="predicted"/>
<keyword evidence="2" id="KW-1185">Reference proteome</keyword>
<reference evidence="1 2" key="1">
    <citation type="journal article" date="2019" name="Genome Biol. Evol.">
        <title>Insights into the evolution of the New World diploid cottons (Gossypium, subgenus Houzingenia) based on genome sequencing.</title>
        <authorList>
            <person name="Grover C.E."/>
            <person name="Arick M.A. 2nd"/>
            <person name="Thrash A."/>
            <person name="Conover J.L."/>
            <person name="Sanders W.S."/>
            <person name="Peterson D.G."/>
            <person name="Frelichowski J.E."/>
            <person name="Scheffler J.A."/>
            <person name="Scheffler B.E."/>
            <person name="Wendel J.F."/>
        </authorList>
    </citation>
    <scope>NUCLEOTIDE SEQUENCE [LARGE SCALE GENOMIC DNA]</scope>
    <source>
        <strain evidence="1">5</strain>
        <tissue evidence="1">Leaf</tissue>
    </source>
</reference>